<keyword evidence="2 9" id="KW-0813">Transport</keyword>
<evidence type="ECO:0000256" key="9">
    <source>
        <dbReference type="RuleBase" id="RU363032"/>
    </source>
</evidence>
<accession>A0ABS6D3F8</accession>
<dbReference type="InterPro" id="IPR025966">
    <property type="entry name" value="OppC_N"/>
</dbReference>
<feature type="transmembrane region" description="Helical" evidence="9">
    <location>
        <begin position="223"/>
        <end position="248"/>
    </location>
</feature>
<evidence type="ECO:0000313" key="12">
    <source>
        <dbReference type="EMBL" id="MBU3876023.1"/>
    </source>
</evidence>
<proteinExistence type="inferred from homology"/>
<dbReference type="InterPro" id="IPR050366">
    <property type="entry name" value="BP-dependent_transpt_permease"/>
</dbReference>
<evidence type="ECO:0000256" key="10">
    <source>
        <dbReference type="SAM" id="MobiDB-lite"/>
    </source>
</evidence>
<feature type="transmembrane region" description="Helical" evidence="9">
    <location>
        <begin position="151"/>
        <end position="178"/>
    </location>
</feature>
<feature type="transmembrane region" description="Helical" evidence="9">
    <location>
        <begin position="273"/>
        <end position="294"/>
    </location>
</feature>
<keyword evidence="4" id="KW-0571">Peptide transport</keyword>
<evidence type="ECO:0000256" key="4">
    <source>
        <dbReference type="ARBA" id="ARBA00022856"/>
    </source>
</evidence>
<protein>
    <submittedName>
        <fullName evidence="12">ABC transporter permease</fullName>
    </submittedName>
</protein>
<organism evidence="12 13">
    <name type="scientific">Faecalicatena faecalis</name>
    <dbReference type="NCBI Taxonomy" id="2726362"/>
    <lineage>
        <taxon>Bacteria</taxon>
        <taxon>Bacillati</taxon>
        <taxon>Bacillota</taxon>
        <taxon>Clostridia</taxon>
        <taxon>Lachnospirales</taxon>
        <taxon>Lachnospiraceae</taxon>
        <taxon>Faecalicatena</taxon>
    </lineage>
</organism>
<keyword evidence="7 9" id="KW-0472">Membrane</keyword>
<feature type="region of interest" description="Disordered" evidence="10">
    <location>
        <begin position="1"/>
        <end position="20"/>
    </location>
</feature>
<comment type="caution">
    <text evidence="12">The sequence shown here is derived from an EMBL/GenBank/DDBJ whole genome shotgun (WGS) entry which is preliminary data.</text>
</comment>
<evidence type="ECO:0000256" key="7">
    <source>
        <dbReference type="ARBA" id="ARBA00023136"/>
    </source>
</evidence>
<comment type="subcellular location">
    <subcellularLocation>
        <location evidence="1 9">Cell membrane</location>
        <topology evidence="1 9">Multi-pass membrane protein</topology>
    </subcellularLocation>
</comment>
<keyword evidence="3 9" id="KW-0812">Transmembrane</keyword>
<name>A0ABS6D3F8_9FIRM</name>
<evidence type="ECO:0000256" key="8">
    <source>
        <dbReference type="ARBA" id="ARBA00024202"/>
    </source>
</evidence>
<dbReference type="Proteomes" id="UP000723714">
    <property type="component" value="Unassembled WGS sequence"/>
</dbReference>
<dbReference type="CDD" id="cd06261">
    <property type="entry name" value="TM_PBP2"/>
    <property type="match status" value="1"/>
</dbReference>
<keyword evidence="6 9" id="KW-1133">Transmembrane helix</keyword>
<evidence type="ECO:0000256" key="2">
    <source>
        <dbReference type="ARBA" id="ARBA00022448"/>
    </source>
</evidence>
<gene>
    <name evidence="12" type="ORF">HGO97_009375</name>
</gene>
<evidence type="ECO:0000256" key="6">
    <source>
        <dbReference type="ARBA" id="ARBA00022989"/>
    </source>
</evidence>
<dbReference type="Pfam" id="PF12911">
    <property type="entry name" value="OppC_N"/>
    <property type="match status" value="1"/>
</dbReference>
<sequence>MCMAGSESQEGISMSKSKNTDKKIKGHLGKHRIRLSGVNRLFWAGLVLLTILMLLAVLVPAFSPYSHTKQSADIQNAVSTLSHPFGTDKFGRDIFVRVWYGTRISLTVGMGSALICGMIGILYGSIAGYWGGKTDLLMMRAADVIDAIPSLLYVILIMLVMGANVGSILFGICISGWIDLARIVRGEVQRLKMREFSMAARLAGAGAGRILWRHLLPNAAGPIIVNLTFMIPKAIFTEAFLSFVGVGISAPNASLGTLIQDARSQMQVYPFQMLYPILVLCILIFSMNLIGAGLEHYMRQMEEG</sequence>
<evidence type="ECO:0000256" key="1">
    <source>
        <dbReference type="ARBA" id="ARBA00004651"/>
    </source>
</evidence>
<dbReference type="PROSITE" id="PS50928">
    <property type="entry name" value="ABC_TM1"/>
    <property type="match status" value="1"/>
</dbReference>
<dbReference type="InterPro" id="IPR000515">
    <property type="entry name" value="MetI-like"/>
</dbReference>
<dbReference type="EMBL" id="JABACJ020000007">
    <property type="protein sequence ID" value="MBU3876023.1"/>
    <property type="molecule type" value="Genomic_DNA"/>
</dbReference>
<evidence type="ECO:0000256" key="5">
    <source>
        <dbReference type="ARBA" id="ARBA00022927"/>
    </source>
</evidence>
<evidence type="ECO:0000313" key="13">
    <source>
        <dbReference type="Proteomes" id="UP000723714"/>
    </source>
</evidence>
<reference evidence="12 13" key="1">
    <citation type="submission" date="2021-06" db="EMBL/GenBank/DDBJ databases">
        <title>Faecalicatena sp. nov. isolated from porcine feces.</title>
        <authorList>
            <person name="Oh B.S."/>
            <person name="Lee J.H."/>
        </authorList>
    </citation>
    <scope>NUCLEOTIDE SEQUENCE [LARGE SCALE GENOMIC DNA]</scope>
    <source>
        <strain evidence="12 13">AGMB00832</strain>
    </source>
</reference>
<comment type="similarity">
    <text evidence="8">Belongs to the binding-protein-dependent transport system permease family. OppBC subfamily.</text>
</comment>
<feature type="compositionally biased region" description="Polar residues" evidence="10">
    <location>
        <begin position="1"/>
        <end position="17"/>
    </location>
</feature>
<keyword evidence="13" id="KW-1185">Reference proteome</keyword>
<feature type="domain" description="ABC transmembrane type-1" evidence="11">
    <location>
        <begin position="102"/>
        <end position="291"/>
    </location>
</feature>
<evidence type="ECO:0000256" key="3">
    <source>
        <dbReference type="ARBA" id="ARBA00022692"/>
    </source>
</evidence>
<dbReference type="PANTHER" id="PTHR43386">
    <property type="entry name" value="OLIGOPEPTIDE TRANSPORT SYSTEM PERMEASE PROTEIN APPC"/>
    <property type="match status" value="1"/>
</dbReference>
<feature type="transmembrane region" description="Helical" evidence="9">
    <location>
        <begin position="104"/>
        <end position="130"/>
    </location>
</feature>
<feature type="transmembrane region" description="Helical" evidence="9">
    <location>
        <begin position="41"/>
        <end position="62"/>
    </location>
</feature>
<keyword evidence="5" id="KW-0653">Protein transport</keyword>
<evidence type="ECO:0000259" key="11">
    <source>
        <dbReference type="PROSITE" id="PS50928"/>
    </source>
</evidence>
<dbReference type="Pfam" id="PF00528">
    <property type="entry name" value="BPD_transp_1"/>
    <property type="match status" value="1"/>
</dbReference>
<dbReference type="PANTHER" id="PTHR43386:SF24">
    <property type="entry name" value="OLIGOPEPTIDE TRANSPORT SYSTEM PERMEASE PROTEIN AMID"/>
    <property type="match status" value="1"/>
</dbReference>